<sequence length="258" mass="28021">MTGAAGLGARDYERVFAVLEACEDAADLGQFRHAVVDAVQHAFGVQGVTFFTGDSVADAFRDAAPATTGDPSGEILDDYLRSWNTSDVFATPAALQRLQDTGGVCLDELPPPPEAAARYVEQFLHRAGLQSCNAFTFSMGSHRHGLVGLFDPDPAAVCARDASTMRLLCRQLRVVSRALPGFQPNPLATLTNRQREVVVLLSRGLTNARIAAELVLTEDTVKKYVSRALDSTGCRSRTELALLAAHREDPRETRHNRR</sequence>
<organism evidence="3 4">
    <name type="scientific">Mycolicibacterium fluoranthenivorans</name>
    <dbReference type="NCBI Taxonomy" id="258505"/>
    <lineage>
        <taxon>Bacteria</taxon>
        <taxon>Bacillati</taxon>
        <taxon>Actinomycetota</taxon>
        <taxon>Actinomycetes</taxon>
        <taxon>Mycobacteriales</taxon>
        <taxon>Mycobacteriaceae</taxon>
        <taxon>Mycolicibacterium</taxon>
    </lineage>
</organism>
<accession>A0A7X5TW18</accession>
<dbReference type="GO" id="GO:0006355">
    <property type="term" value="P:regulation of DNA-templated transcription"/>
    <property type="evidence" value="ECO:0007669"/>
    <property type="project" value="InterPro"/>
</dbReference>
<dbReference type="CDD" id="cd06170">
    <property type="entry name" value="LuxR_C_like"/>
    <property type="match status" value="1"/>
</dbReference>
<dbReference type="InterPro" id="IPR036388">
    <property type="entry name" value="WH-like_DNA-bd_sf"/>
</dbReference>
<dbReference type="Pfam" id="PF00196">
    <property type="entry name" value="GerE"/>
    <property type="match status" value="1"/>
</dbReference>
<evidence type="ECO:0000313" key="4">
    <source>
        <dbReference type="Proteomes" id="UP000547444"/>
    </source>
</evidence>
<dbReference type="GO" id="GO:0003677">
    <property type="term" value="F:DNA binding"/>
    <property type="evidence" value="ECO:0007669"/>
    <property type="project" value="UniProtKB-KW"/>
</dbReference>
<dbReference type="RefSeq" id="WP_167156032.1">
    <property type="nucleotide sequence ID" value="NZ_JAANOW010000001.1"/>
</dbReference>
<name>A0A7X5TW18_9MYCO</name>
<dbReference type="SMART" id="SM00421">
    <property type="entry name" value="HTH_LUXR"/>
    <property type="match status" value="1"/>
</dbReference>
<dbReference type="InterPro" id="IPR016032">
    <property type="entry name" value="Sig_transdc_resp-reg_C-effctor"/>
</dbReference>
<dbReference type="InterPro" id="IPR039420">
    <property type="entry name" value="WalR-like"/>
</dbReference>
<dbReference type="Gene3D" id="1.10.10.10">
    <property type="entry name" value="Winged helix-like DNA-binding domain superfamily/Winged helix DNA-binding domain"/>
    <property type="match status" value="1"/>
</dbReference>
<feature type="domain" description="HTH luxR-type" evidence="2">
    <location>
        <begin position="183"/>
        <end position="248"/>
    </location>
</feature>
<gene>
    <name evidence="3" type="ORF">FHU31_000751</name>
</gene>
<dbReference type="PANTHER" id="PTHR43214">
    <property type="entry name" value="TWO-COMPONENT RESPONSE REGULATOR"/>
    <property type="match status" value="1"/>
</dbReference>
<dbReference type="EMBL" id="JAANOW010000001">
    <property type="protein sequence ID" value="NIH93795.1"/>
    <property type="molecule type" value="Genomic_DNA"/>
</dbReference>
<evidence type="ECO:0000256" key="1">
    <source>
        <dbReference type="ARBA" id="ARBA00023125"/>
    </source>
</evidence>
<keyword evidence="1 3" id="KW-0238">DNA-binding</keyword>
<dbReference type="PROSITE" id="PS50043">
    <property type="entry name" value="HTH_LUXR_2"/>
    <property type="match status" value="1"/>
</dbReference>
<protein>
    <submittedName>
        <fullName evidence="3">DNA-binding CsgD family transcriptional regulator</fullName>
    </submittedName>
</protein>
<evidence type="ECO:0000313" key="3">
    <source>
        <dbReference type="EMBL" id="NIH93795.1"/>
    </source>
</evidence>
<dbReference type="Proteomes" id="UP000547444">
    <property type="component" value="Unassembled WGS sequence"/>
</dbReference>
<comment type="caution">
    <text evidence="3">The sequence shown here is derived from an EMBL/GenBank/DDBJ whole genome shotgun (WGS) entry which is preliminary data.</text>
</comment>
<keyword evidence="4" id="KW-1185">Reference proteome</keyword>
<proteinExistence type="predicted"/>
<reference evidence="3 4" key="1">
    <citation type="submission" date="2020-03" db="EMBL/GenBank/DDBJ databases">
        <title>Sequencing the genomes of 1000 actinobacteria strains.</title>
        <authorList>
            <person name="Klenk H.-P."/>
        </authorList>
    </citation>
    <scope>NUCLEOTIDE SEQUENCE [LARGE SCALE GENOMIC DNA]</scope>
    <source>
        <strain evidence="3 4">DSM 44556</strain>
    </source>
</reference>
<dbReference type="PANTHER" id="PTHR43214:SF43">
    <property type="entry name" value="TWO-COMPONENT RESPONSE REGULATOR"/>
    <property type="match status" value="1"/>
</dbReference>
<dbReference type="AlphaFoldDB" id="A0A7X5TW18"/>
<dbReference type="SUPFAM" id="SSF46894">
    <property type="entry name" value="C-terminal effector domain of the bipartite response regulators"/>
    <property type="match status" value="1"/>
</dbReference>
<evidence type="ECO:0000259" key="2">
    <source>
        <dbReference type="PROSITE" id="PS50043"/>
    </source>
</evidence>
<dbReference type="PRINTS" id="PR00038">
    <property type="entry name" value="HTHLUXR"/>
</dbReference>
<dbReference type="InterPro" id="IPR000792">
    <property type="entry name" value="Tscrpt_reg_LuxR_C"/>
</dbReference>